<dbReference type="Pfam" id="PF18052">
    <property type="entry name" value="Rx_N"/>
    <property type="match status" value="1"/>
</dbReference>
<dbReference type="AlphaFoldDB" id="A0A922A8D6"/>
<evidence type="ECO:0000313" key="5">
    <source>
        <dbReference type="EMBL" id="KAG6672992.1"/>
    </source>
</evidence>
<sequence>MWPDDVRDLAYDLEDILDEFITEALMNENQASSSKVRKLIHGCVTRFIINTRLQSRMKEITERFNDLMAREGELNFRQNVDRRSHRIRGTLVLTSLVNEAHVYKINRLYLIY</sequence>
<dbReference type="InterPro" id="IPR041118">
    <property type="entry name" value="Rx_N"/>
</dbReference>
<protein>
    <recommendedName>
        <fullName evidence="4">Disease resistance N-terminal domain-containing protein</fullName>
    </recommendedName>
</protein>
<dbReference type="Proteomes" id="UP000811246">
    <property type="component" value="Chromosome 16"/>
</dbReference>
<reference evidence="5" key="1">
    <citation type="submission" date="2021-01" db="EMBL/GenBank/DDBJ databases">
        <authorList>
            <person name="Lovell J.T."/>
            <person name="Bentley N."/>
            <person name="Bhattarai G."/>
            <person name="Jenkins J.W."/>
            <person name="Sreedasyam A."/>
            <person name="Alarcon Y."/>
            <person name="Bock C."/>
            <person name="Boston L."/>
            <person name="Carlson J."/>
            <person name="Cervantes K."/>
            <person name="Clermont K."/>
            <person name="Krom N."/>
            <person name="Kubenka K."/>
            <person name="Mamidi S."/>
            <person name="Mattison C."/>
            <person name="Monteros M."/>
            <person name="Pisani C."/>
            <person name="Plott C."/>
            <person name="Rajasekar S."/>
            <person name="Rhein H.S."/>
            <person name="Rohla C."/>
            <person name="Song M."/>
            <person name="Hilaire R.S."/>
            <person name="Shu S."/>
            <person name="Wells L."/>
            <person name="Wang X."/>
            <person name="Webber J."/>
            <person name="Heerema R.J."/>
            <person name="Klein P."/>
            <person name="Conner P."/>
            <person name="Grauke L."/>
            <person name="Grimwood J."/>
            <person name="Schmutz J."/>
            <person name="Randall J.J."/>
        </authorList>
    </citation>
    <scope>NUCLEOTIDE SEQUENCE</scope>
    <source>
        <tissue evidence="5">Leaf</tissue>
    </source>
</reference>
<organism evidence="5 6">
    <name type="scientific">Carya illinoinensis</name>
    <name type="common">Pecan</name>
    <dbReference type="NCBI Taxonomy" id="32201"/>
    <lineage>
        <taxon>Eukaryota</taxon>
        <taxon>Viridiplantae</taxon>
        <taxon>Streptophyta</taxon>
        <taxon>Embryophyta</taxon>
        <taxon>Tracheophyta</taxon>
        <taxon>Spermatophyta</taxon>
        <taxon>Magnoliopsida</taxon>
        <taxon>eudicotyledons</taxon>
        <taxon>Gunneridae</taxon>
        <taxon>Pentapetalae</taxon>
        <taxon>rosids</taxon>
        <taxon>fabids</taxon>
        <taxon>Fagales</taxon>
        <taxon>Juglandaceae</taxon>
        <taxon>Carya</taxon>
    </lineage>
</organism>
<comment type="caution">
    <text evidence="5">The sequence shown here is derived from an EMBL/GenBank/DDBJ whole genome shotgun (WGS) entry which is preliminary data.</text>
</comment>
<name>A0A922A8D6_CARIL</name>
<keyword evidence="2" id="KW-0547">Nucleotide-binding</keyword>
<dbReference type="EMBL" id="CM031840">
    <property type="protein sequence ID" value="KAG6672992.1"/>
    <property type="molecule type" value="Genomic_DNA"/>
</dbReference>
<evidence type="ECO:0000256" key="2">
    <source>
        <dbReference type="ARBA" id="ARBA00022741"/>
    </source>
</evidence>
<keyword evidence="3" id="KW-0611">Plant defense</keyword>
<feature type="domain" description="Disease resistance N-terminal" evidence="4">
    <location>
        <begin position="2"/>
        <end position="36"/>
    </location>
</feature>
<keyword evidence="1" id="KW-0677">Repeat</keyword>
<evidence type="ECO:0000256" key="1">
    <source>
        <dbReference type="ARBA" id="ARBA00022737"/>
    </source>
</evidence>
<evidence type="ECO:0000259" key="4">
    <source>
        <dbReference type="Pfam" id="PF18052"/>
    </source>
</evidence>
<evidence type="ECO:0000256" key="3">
    <source>
        <dbReference type="ARBA" id="ARBA00022821"/>
    </source>
</evidence>
<proteinExistence type="predicted"/>
<dbReference type="GO" id="GO:0000166">
    <property type="term" value="F:nucleotide binding"/>
    <property type="evidence" value="ECO:0007669"/>
    <property type="project" value="UniProtKB-KW"/>
</dbReference>
<dbReference type="GO" id="GO:0006952">
    <property type="term" value="P:defense response"/>
    <property type="evidence" value="ECO:0007669"/>
    <property type="project" value="UniProtKB-KW"/>
</dbReference>
<evidence type="ECO:0000313" key="6">
    <source>
        <dbReference type="Proteomes" id="UP000811246"/>
    </source>
</evidence>
<gene>
    <name evidence="5" type="ORF">I3842_16G087500</name>
</gene>
<accession>A0A922A8D6</accession>